<evidence type="ECO:0000259" key="4">
    <source>
        <dbReference type="PROSITE" id="PS51194"/>
    </source>
</evidence>
<organism evidence="5 6">
    <name type="scientific">Desulfonatronospira thiodismutans ASO3-1</name>
    <dbReference type="NCBI Taxonomy" id="555779"/>
    <lineage>
        <taxon>Bacteria</taxon>
        <taxon>Pseudomonadati</taxon>
        <taxon>Thermodesulfobacteriota</taxon>
        <taxon>Desulfovibrionia</taxon>
        <taxon>Desulfovibrionales</taxon>
        <taxon>Desulfonatronovibrionaceae</taxon>
        <taxon>Desulfonatronospira</taxon>
    </lineage>
</organism>
<dbReference type="Pfam" id="PF00271">
    <property type="entry name" value="Helicase_C"/>
    <property type="match status" value="1"/>
</dbReference>
<sequence>MIQEDILNNYSETALGVLQDYRRKLVQGLESEGLESEYISHVVQRFRISSDLYFSLQPEYRKCPESFSRYCSEKGLSPHLDRSLTSLHGHGFRLFEHQKKAVESILDNVPTVISAGTGSGKTECFLIPVLEHCLKSKDPGVKALLLYPMNALANDQMQRIAQLCRDTDVSYGLLTGATPEEPLPEKSIEDANRKYSRREITKSPPDILLTNYVMLERVLTTGKWHSLVESFAHSLKYVVLDELHTYQGSKAAHIMLLLRRLQRRLSGKALLIGSSATLSSPGRDSVDGQEREKELHNYVCTIFSVTRCNIITPEPEPPSSEISIEWPRKPGPDPELFSRPVSRKSLATMLKDLCGISLDGHEDLDSQVSDSSHPVERIARHPFMMALAQNLRDNGAMNLAEIIRIYRDICPYRLTSHEATEHVRAWLSLINCMNSFRLKKPILDLRLHMFMRALAGHLFFCLSCETYHPEGSGVCPDCSLPLFPSDKRNIHCCLAIAESGRLHPLEFQEFYEDSVCVQIRRYTHELEHETGILRCRIDFSAKNNDSTESLVFYQDAHGDYCLVLQEDRDKTSLNRLFVNLTERHKANDYLRSLIYHVLQYLPENKRKLLAFIDDREGVSHNSSVLRDEFAADFLEQLLVNLYPDATAQCSILQALNTLCRYPASPGSESMFTVQELEILDEAELWFLRFIKKPPDTSQGKKDFLMLRTVSSLSPVEQKILNVFLKERAIELFDIKAWKDSSYIKYNRHLAIRKRRIYLDAEQAPVSERITGISLSHYSRNHHAFLADLGRSVPADADSHLSVSEAARAGANIVRKIISSLVEKGIVREFSDDGRNSYALNPEYVVFSPEWINSRRTRAGSDPRAIIVRYHSSELETQKRADVENQFRKGDVDFLLATPTLEMGIDIGSLQSILLVGVPPCAANYAQRAGRAGRRGQLSLTICYCRDHLPHDVFYFHRPAEMINGLINPPTIHRPSSRLLLKHVRAELLSGYADGTGSMQEFAAMDQDLILQRLDGLSSVVDKNKMSFVEDYARNHFTDECREIFEKSRSFNLNPLNLMYQTGFLPDYGFHRDNVRVYEYDHYQKLAGSGRLSPMNRDHISEREPEQAVSKFAPGRTGYLAGDVYRFETTGRYQEWSIEAQTGRIEPPVRSYSIVTASKPEQVQKDNDPPIYLLNTMYNVSTSWKEFGNILQVTRDPQAKIAFMNFGCLNSQETVFKDKNGEFYLGYHLVRDALVMKIPREIFYSFELPISLLSALDRTIKNRYRLNDSEITSVTGLLPWQDLYTPFKKISHHHLAIYDSTGNSDLPLDKVAAEIEKVFIEAYARLRDCNYCIKNLTDGCYDCLKSFYTRHLARFASRGTAMNVLGYLAGKDRLTPDIQPYKKSGGANGADIDVRWKNRLLTISSAGKEPLTCGSCDAVTVYQSLAGAIQSWFPSGGQNLVITTNLDFLVKNINRQTQARTAGWELGRLRFELLRCDAVNIKQG</sequence>
<accession>D6SPW2</accession>
<dbReference type="InterPro" id="IPR014001">
    <property type="entry name" value="Helicase_ATP-bd"/>
</dbReference>
<dbReference type="OrthoDB" id="9815222at2"/>
<dbReference type="eggNOG" id="COG1205">
    <property type="taxonomic scope" value="Bacteria"/>
</dbReference>
<dbReference type="InterPro" id="IPR001650">
    <property type="entry name" value="Helicase_C-like"/>
</dbReference>
<dbReference type="InterPro" id="IPR027417">
    <property type="entry name" value="P-loop_NTPase"/>
</dbReference>
<keyword evidence="1" id="KW-0547">Nucleotide-binding</keyword>
<dbReference type="Proteomes" id="UP000005496">
    <property type="component" value="Unassembled WGS sequence"/>
</dbReference>
<feature type="domain" description="Helicase C-terminal" evidence="4">
    <location>
        <begin position="812"/>
        <end position="979"/>
    </location>
</feature>
<dbReference type="GO" id="GO:0005524">
    <property type="term" value="F:ATP binding"/>
    <property type="evidence" value="ECO:0007669"/>
    <property type="project" value="UniProtKB-KW"/>
</dbReference>
<keyword evidence="5" id="KW-0378">Hydrolase</keyword>
<dbReference type="EMBL" id="ACJN02000002">
    <property type="protein sequence ID" value="EFI34788.1"/>
    <property type="molecule type" value="Genomic_DNA"/>
</dbReference>
<evidence type="ECO:0000256" key="2">
    <source>
        <dbReference type="ARBA" id="ARBA00022840"/>
    </source>
</evidence>
<dbReference type="PROSITE" id="PS51194">
    <property type="entry name" value="HELICASE_CTER"/>
    <property type="match status" value="1"/>
</dbReference>
<dbReference type="PANTHER" id="PTHR47957:SF3">
    <property type="entry name" value="ATP-DEPENDENT HELICASE HRQ1"/>
    <property type="match status" value="1"/>
</dbReference>
<proteinExistence type="predicted"/>
<keyword evidence="2" id="KW-0067">ATP-binding</keyword>
<keyword evidence="5" id="KW-0347">Helicase</keyword>
<evidence type="ECO:0000259" key="3">
    <source>
        <dbReference type="PROSITE" id="PS51192"/>
    </source>
</evidence>
<dbReference type="Gene3D" id="3.40.50.300">
    <property type="entry name" value="P-loop containing nucleotide triphosphate hydrolases"/>
    <property type="match status" value="2"/>
</dbReference>
<dbReference type="GO" id="GO:0036297">
    <property type="term" value="P:interstrand cross-link repair"/>
    <property type="evidence" value="ECO:0007669"/>
    <property type="project" value="TreeGrafter"/>
</dbReference>
<protein>
    <submittedName>
        <fullName evidence="5">DEAD/DEAH box helicase domain protein</fullName>
    </submittedName>
</protein>
<evidence type="ECO:0000313" key="6">
    <source>
        <dbReference type="Proteomes" id="UP000005496"/>
    </source>
</evidence>
<dbReference type="PANTHER" id="PTHR47957">
    <property type="entry name" value="ATP-DEPENDENT HELICASE HRQ1"/>
    <property type="match status" value="1"/>
</dbReference>
<comment type="caution">
    <text evidence="5">The sequence shown here is derived from an EMBL/GenBank/DDBJ whole genome shotgun (WGS) entry which is preliminary data.</text>
</comment>
<feature type="domain" description="Helicase ATP-binding" evidence="3">
    <location>
        <begin position="102"/>
        <end position="296"/>
    </location>
</feature>
<evidence type="ECO:0000313" key="5">
    <source>
        <dbReference type="EMBL" id="EFI34788.1"/>
    </source>
</evidence>
<evidence type="ECO:0000256" key="1">
    <source>
        <dbReference type="ARBA" id="ARBA00022741"/>
    </source>
</evidence>
<keyword evidence="6" id="KW-1185">Reference proteome</keyword>
<dbReference type="PROSITE" id="PS51192">
    <property type="entry name" value="HELICASE_ATP_BIND_1"/>
    <property type="match status" value="1"/>
</dbReference>
<dbReference type="SMART" id="SM00487">
    <property type="entry name" value="DEXDc"/>
    <property type="match status" value="1"/>
</dbReference>
<dbReference type="GO" id="GO:0003676">
    <property type="term" value="F:nucleic acid binding"/>
    <property type="evidence" value="ECO:0007669"/>
    <property type="project" value="InterPro"/>
</dbReference>
<dbReference type="Pfam" id="PF00270">
    <property type="entry name" value="DEAD"/>
    <property type="match status" value="1"/>
</dbReference>
<reference evidence="5" key="1">
    <citation type="submission" date="2010-05" db="EMBL/GenBank/DDBJ databases">
        <title>The draft genome of Desulfonatronospira thiodismutans ASO3-1.</title>
        <authorList>
            <consortium name="US DOE Joint Genome Institute (JGI-PGF)"/>
            <person name="Lucas S."/>
            <person name="Copeland A."/>
            <person name="Lapidus A."/>
            <person name="Cheng J.-F."/>
            <person name="Bruce D."/>
            <person name="Goodwin L."/>
            <person name="Pitluck S."/>
            <person name="Chertkov O."/>
            <person name="Brettin T."/>
            <person name="Detter J.C."/>
            <person name="Han C."/>
            <person name="Land M.L."/>
            <person name="Hauser L."/>
            <person name="Kyrpides N."/>
            <person name="Mikhailova N."/>
            <person name="Muyzer G."/>
            <person name="Woyke T."/>
        </authorList>
    </citation>
    <scope>NUCLEOTIDE SEQUENCE [LARGE SCALE GENOMIC DNA]</scope>
    <source>
        <strain evidence="5">ASO3-1</strain>
    </source>
</reference>
<dbReference type="RefSeq" id="WP_008870104.1">
    <property type="nucleotide sequence ID" value="NZ_ACJN02000002.1"/>
</dbReference>
<name>D6SPW2_9BACT</name>
<dbReference type="SUPFAM" id="SSF52540">
    <property type="entry name" value="P-loop containing nucleoside triphosphate hydrolases"/>
    <property type="match status" value="2"/>
</dbReference>
<dbReference type="SMART" id="SM00490">
    <property type="entry name" value="HELICc"/>
    <property type="match status" value="1"/>
</dbReference>
<dbReference type="GO" id="GO:0043138">
    <property type="term" value="F:3'-5' DNA helicase activity"/>
    <property type="evidence" value="ECO:0007669"/>
    <property type="project" value="TreeGrafter"/>
</dbReference>
<dbReference type="InterPro" id="IPR011545">
    <property type="entry name" value="DEAD/DEAH_box_helicase_dom"/>
</dbReference>
<dbReference type="GO" id="GO:0006289">
    <property type="term" value="P:nucleotide-excision repair"/>
    <property type="evidence" value="ECO:0007669"/>
    <property type="project" value="TreeGrafter"/>
</dbReference>
<gene>
    <name evidence="5" type="ORF">Dthio_PD2165</name>
</gene>
<dbReference type="eggNOG" id="COG1201">
    <property type="taxonomic scope" value="Bacteria"/>
</dbReference>